<feature type="compositionally biased region" description="Polar residues" evidence="1">
    <location>
        <begin position="8"/>
        <end position="17"/>
    </location>
</feature>
<reference evidence="2" key="1">
    <citation type="submission" date="2014-11" db="EMBL/GenBank/DDBJ databases">
        <authorList>
            <person name="Amaro Gonzalez C."/>
        </authorList>
    </citation>
    <scope>NUCLEOTIDE SEQUENCE</scope>
</reference>
<feature type="region of interest" description="Disordered" evidence="1">
    <location>
        <begin position="1"/>
        <end position="25"/>
    </location>
</feature>
<evidence type="ECO:0000256" key="1">
    <source>
        <dbReference type="SAM" id="MobiDB-lite"/>
    </source>
</evidence>
<reference evidence="2" key="2">
    <citation type="journal article" date="2015" name="Fish Shellfish Immunol.">
        <title>Early steps in the European eel (Anguilla anguilla)-Vibrio vulnificus interaction in the gills: Role of the RtxA13 toxin.</title>
        <authorList>
            <person name="Callol A."/>
            <person name="Pajuelo D."/>
            <person name="Ebbesson L."/>
            <person name="Teles M."/>
            <person name="MacKenzie S."/>
            <person name="Amaro C."/>
        </authorList>
    </citation>
    <scope>NUCLEOTIDE SEQUENCE</scope>
</reference>
<accession>A0A0E9TGM6</accession>
<protein>
    <submittedName>
        <fullName evidence="2">Uncharacterized protein</fullName>
    </submittedName>
</protein>
<sequence length="25" mass="2812">MFAPSFPSMHSHSNPKSGQRKPLRS</sequence>
<evidence type="ECO:0000313" key="2">
    <source>
        <dbReference type="EMBL" id="JAH52622.1"/>
    </source>
</evidence>
<proteinExistence type="predicted"/>
<dbReference type="EMBL" id="GBXM01055955">
    <property type="protein sequence ID" value="JAH52622.1"/>
    <property type="molecule type" value="Transcribed_RNA"/>
</dbReference>
<organism evidence="2">
    <name type="scientific">Anguilla anguilla</name>
    <name type="common">European freshwater eel</name>
    <name type="synonym">Muraena anguilla</name>
    <dbReference type="NCBI Taxonomy" id="7936"/>
    <lineage>
        <taxon>Eukaryota</taxon>
        <taxon>Metazoa</taxon>
        <taxon>Chordata</taxon>
        <taxon>Craniata</taxon>
        <taxon>Vertebrata</taxon>
        <taxon>Euteleostomi</taxon>
        <taxon>Actinopterygii</taxon>
        <taxon>Neopterygii</taxon>
        <taxon>Teleostei</taxon>
        <taxon>Anguilliformes</taxon>
        <taxon>Anguillidae</taxon>
        <taxon>Anguilla</taxon>
    </lineage>
</organism>
<dbReference type="AlphaFoldDB" id="A0A0E9TGM6"/>
<name>A0A0E9TGM6_ANGAN</name>